<gene>
    <name evidence="5" type="ORF">D6D19_07377</name>
</gene>
<dbReference type="Gene3D" id="3.40.50.720">
    <property type="entry name" value="NAD(P)-binding Rossmann-like Domain"/>
    <property type="match status" value="1"/>
</dbReference>
<dbReference type="InterPro" id="IPR036291">
    <property type="entry name" value="NAD(P)-bd_dom_sf"/>
</dbReference>
<dbReference type="AlphaFoldDB" id="A0A4S8ZXI3"/>
<dbReference type="GO" id="GO:0005783">
    <property type="term" value="C:endoplasmic reticulum"/>
    <property type="evidence" value="ECO:0007669"/>
    <property type="project" value="TreeGrafter"/>
</dbReference>
<dbReference type="PRINTS" id="PR00081">
    <property type="entry name" value="GDHRDH"/>
</dbReference>
<dbReference type="GO" id="GO:0006654">
    <property type="term" value="P:phosphatidic acid biosynthetic process"/>
    <property type="evidence" value="ECO:0007669"/>
    <property type="project" value="TreeGrafter"/>
</dbReference>
<name>A0A4S8ZXI3_AURPU</name>
<evidence type="ECO:0000256" key="2">
    <source>
        <dbReference type="ARBA" id="ARBA00022857"/>
    </source>
</evidence>
<evidence type="ECO:0000313" key="6">
    <source>
        <dbReference type="Proteomes" id="UP000308802"/>
    </source>
</evidence>
<dbReference type="PRINTS" id="PR00080">
    <property type="entry name" value="SDRFAMILY"/>
</dbReference>
<dbReference type="PROSITE" id="PS00061">
    <property type="entry name" value="ADH_SHORT"/>
    <property type="match status" value="1"/>
</dbReference>
<sequence>MSGIKRTVLISGCSDGGLGAELAKVLHEQGLHVYATARDTSKMASLSALGIETLTLDIQSQESIEACAKQIPSLDILINNAGALMTTTVSDISIPEAKKIFDIMVWGNIAMIQAFLPQLVKSKKAMIVNHTSVGVHLAIPFQSVYNASKAAMSMFSDAMRLELEAFDIAVINLKTGGVRTQIATNVRAKDPILPEGSLYTPAKEETESALRVDWLGDRGVPAEEWARQVAKELLKQTPPQTIWLGESATLLRYASSLPMAWF</sequence>
<dbReference type="Pfam" id="PF00106">
    <property type="entry name" value="adh_short"/>
    <property type="match status" value="1"/>
</dbReference>
<evidence type="ECO:0000313" key="5">
    <source>
        <dbReference type="EMBL" id="THW71231.1"/>
    </source>
</evidence>
<comment type="caution">
    <text evidence="5">The sequence shown here is derived from an EMBL/GenBank/DDBJ whole genome shotgun (WGS) entry which is preliminary data.</text>
</comment>
<dbReference type="GO" id="GO:0004806">
    <property type="term" value="F:triacylglycerol lipase activity"/>
    <property type="evidence" value="ECO:0007669"/>
    <property type="project" value="TreeGrafter"/>
</dbReference>
<dbReference type="GO" id="GO:0000140">
    <property type="term" value="F:acylglycerone-phosphate reductase (NADP+) activity"/>
    <property type="evidence" value="ECO:0007669"/>
    <property type="project" value="TreeGrafter"/>
</dbReference>
<evidence type="ECO:0000256" key="1">
    <source>
        <dbReference type="ARBA" id="ARBA00006484"/>
    </source>
</evidence>
<comment type="similarity">
    <text evidence="1 4">Belongs to the short-chain dehydrogenases/reductases (SDR) family.</text>
</comment>
<organism evidence="5 6">
    <name type="scientific">Aureobasidium pullulans</name>
    <name type="common">Black yeast</name>
    <name type="synonym">Pullularia pullulans</name>
    <dbReference type="NCBI Taxonomy" id="5580"/>
    <lineage>
        <taxon>Eukaryota</taxon>
        <taxon>Fungi</taxon>
        <taxon>Dikarya</taxon>
        <taxon>Ascomycota</taxon>
        <taxon>Pezizomycotina</taxon>
        <taxon>Dothideomycetes</taxon>
        <taxon>Dothideomycetidae</taxon>
        <taxon>Dothideales</taxon>
        <taxon>Saccotheciaceae</taxon>
        <taxon>Aureobasidium</taxon>
    </lineage>
</organism>
<dbReference type="InterPro" id="IPR002347">
    <property type="entry name" value="SDR_fam"/>
</dbReference>
<dbReference type="EMBL" id="QZAO01000292">
    <property type="protein sequence ID" value="THW71231.1"/>
    <property type="molecule type" value="Genomic_DNA"/>
</dbReference>
<dbReference type="PANTHER" id="PTHR44169:SF6">
    <property type="entry name" value="NADPH-DEPENDENT 1-ACYLDIHYDROXYACETONE PHOSPHATE REDUCTASE"/>
    <property type="match status" value="1"/>
</dbReference>
<dbReference type="CDD" id="cd05374">
    <property type="entry name" value="17beta-HSD-like_SDR_c"/>
    <property type="match status" value="1"/>
</dbReference>
<dbReference type="Proteomes" id="UP000308802">
    <property type="component" value="Unassembled WGS sequence"/>
</dbReference>
<keyword evidence="2" id="KW-0521">NADP</keyword>
<dbReference type="SUPFAM" id="SSF51735">
    <property type="entry name" value="NAD(P)-binding Rossmann-fold domains"/>
    <property type="match status" value="1"/>
</dbReference>
<evidence type="ECO:0008006" key="7">
    <source>
        <dbReference type="Google" id="ProtNLM"/>
    </source>
</evidence>
<keyword evidence="3" id="KW-0560">Oxidoreductase</keyword>
<reference evidence="5 6" key="1">
    <citation type="submission" date="2018-10" db="EMBL/GenBank/DDBJ databases">
        <title>Fifty Aureobasidium pullulans genomes reveal a recombining polyextremotolerant generalist.</title>
        <authorList>
            <person name="Gostincar C."/>
            <person name="Turk M."/>
            <person name="Zajc J."/>
            <person name="Gunde-Cimerman N."/>
        </authorList>
    </citation>
    <scope>NUCLEOTIDE SEQUENCE [LARGE SCALE GENOMIC DNA]</scope>
    <source>
        <strain evidence="5 6">EXF-10659</strain>
    </source>
</reference>
<dbReference type="InterPro" id="IPR020904">
    <property type="entry name" value="Sc_DH/Rdtase_CS"/>
</dbReference>
<dbReference type="PANTHER" id="PTHR44169">
    <property type="entry name" value="NADPH-DEPENDENT 1-ACYLDIHYDROXYACETONE PHOSPHATE REDUCTASE"/>
    <property type="match status" value="1"/>
</dbReference>
<evidence type="ECO:0000256" key="3">
    <source>
        <dbReference type="ARBA" id="ARBA00023002"/>
    </source>
</evidence>
<protein>
    <recommendedName>
        <fullName evidence="7">NAD(P)-binding protein</fullName>
    </recommendedName>
</protein>
<proteinExistence type="inferred from homology"/>
<dbReference type="GO" id="GO:0005811">
    <property type="term" value="C:lipid droplet"/>
    <property type="evidence" value="ECO:0007669"/>
    <property type="project" value="TreeGrafter"/>
</dbReference>
<evidence type="ECO:0000256" key="4">
    <source>
        <dbReference type="RuleBase" id="RU000363"/>
    </source>
</evidence>
<dbReference type="GO" id="GO:0019433">
    <property type="term" value="P:triglyceride catabolic process"/>
    <property type="evidence" value="ECO:0007669"/>
    <property type="project" value="TreeGrafter"/>
</dbReference>
<accession>A0A4S8ZXI3</accession>